<dbReference type="Proteomes" id="UP000005237">
    <property type="component" value="Unassembled WGS sequence"/>
</dbReference>
<dbReference type="EnsemblMetazoa" id="CJA32814.1">
    <property type="protein sequence ID" value="CJA32814.1"/>
    <property type="gene ID" value="WBGene00208661"/>
</dbReference>
<accession>A0A8R1IDV6</accession>
<proteinExistence type="predicted"/>
<reference evidence="1" key="2">
    <citation type="submission" date="2022-06" db="UniProtKB">
        <authorList>
            <consortium name="EnsemblMetazoa"/>
        </authorList>
    </citation>
    <scope>IDENTIFICATION</scope>
    <source>
        <strain evidence="1">DF5081</strain>
    </source>
</reference>
<keyword evidence="2" id="KW-1185">Reference proteome</keyword>
<evidence type="ECO:0000313" key="1">
    <source>
        <dbReference type="EnsemblMetazoa" id="CJA32814.1"/>
    </source>
</evidence>
<protein>
    <submittedName>
        <fullName evidence="1">Uncharacterized protein</fullName>
    </submittedName>
</protein>
<dbReference type="AlphaFoldDB" id="A0A8R1IDV6"/>
<reference evidence="2" key="1">
    <citation type="submission" date="2010-08" db="EMBL/GenBank/DDBJ databases">
        <authorList>
            <consortium name="Caenorhabditis japonica Sequencing Consortium"/>
            <person name="Wilson R.K."/>
        </authorList>
    </citation>
    <scope>NUCLEOTIDE SEQUENCE [LARGE SCALE GENOMIC DNA]</scope>
    <source>
        <strain evidence="2">DF5081</strain>
    </source>
</reference>
<sequence>MYANTWQLDDKYYVFFNLKYYRFNILAGYNISGSRRMGRSRRRAPHHRTNPTLLEHNPTRRECVGRDATVAKRTRRAVEGAEP</sequence>
<evidence type="ECO:0000313" key="2">
    <source>
        <dbReference type="Proteomes" id="UP000005237"/>
    </source>
</evidence>
<name>A0A8R1IDV6_CAEJA</name>
<organism evidence="1 2">
    <name type="scientific">Caenorhabditis japonica</name>
    <dbReference type="NCBI Taxonomy" id="281687"/>
    <lineage>
        <taxon>Eukaryota</taxon>
        <taxon>Metazoa</taxon>
        <taxon>Ecdysozoa</taxon>
        <taxon>Nematoda</taxon>
        <taxon>Chromadorea</taxon>
        <taxon>Rhabditida</taxon>
        <taxon>Rhabditina</taxon>
        <taxon>Rhabditomorpha</taxon>
        <taxon>Rhabditoidea</taxon>
        <taxon>Rhabditidae</taxon>
        <taxon>Peloderinae</taxon>
        <taxon>Caenorhabditis</taxon>
    </lineage>
</organism>